<feature type="region of interest" description="Disordered" evidence="8">
    <location>
        <begin position="76"/>
        <end position="105"/>
    </location>
</feature>
<evidence type="ECO:0000256" key="3">
    <source>
        <dbReference type="ARBA" id="ARBA00022448"/>
    </source>
</evidence>
<evidence type="ECO:0000313" key="12">
    <source>
        <dbReference type="Proteomes" id="UP000050488"/>
    </source>
</evidence>
<evidence type="ECO:0000256" key="1">
    <source>
        <dbReference type="ARBA" id="ARBA00004651"/>
    </source>
</evidence>
<keyword evidence="6 9" id="KW-1133">Transmembrane helix</keyword>
<organism evidence="11 12">
    <name type="scientific">Corynebacterium lowii</name>
    <dbReference type="NCBI Taxonomy" id="1544413"/>
    <lineage>
        <taxon>Bacteria</taxon>
        <taxon>Bacillati</taxon>
        <taxon>Actinomycetota</taxon>
        <taxon>Actinomycetes</taxon>
        <taxon>Mycobacteriales</taxon>
        <taxon>Corynebacteriaceae</taxon>
        <taxon>Corynebacterium</taxon>
    </lineage>
</organism>
<dbReference type="AlphaFoldDB" id="A0A0Q0Z8G0"/>
<dbReference type="InterPro" id="IPR000522">
    <property type="entry name" value="ABC_transptr_permease_BtuC"/>
</dbReference>
<dbReference type="Gene3D" id="1.10.3470.10">
    <property type="entry name" value="ABC transporter involved in vitamin B12 uptake, BtuC"/>
    <property type="match status" value="1"/>
</dbReference>
<keyword evidence="12" id="KW-1185">Reference proteome</keyword>
<dbReference type="SUPFAM" id="SSF81345">
    <property type="entry name" value="ABC transporter involved in vitamin B12 uptake, BtuC"/>
    <property type="match status" value="1"/>
</dbReference>
<gene>
    <name evidence="11" type="primary">hmuV_2</name>
    <name evidence="11" type="ORF">Clow_01624</name>
</gene>
<evidence type="ECO:0000256" key="4">
    <source>
        <dbReference type="ARBA" id="ARBA00022475"/>
    </source>
</evidence>
<dbReference type="PATRIC" id="fig|1544413.3.peg.1629"/>
<keyword evidence="7 9" id="KW-0472">Membrane</keyword>
<sequence>MGVDPHRLRCILFLLTALDTGALVAVNSTISFVGLVIPHLTRMVLGSGHHRLTVVAPLVGALLMVWANLLPSPHRDTTAGATSGSGNGARGRPGVPATHPPPRLRLRGLPVTPALHLRQLAVETGGRRVVGPMDLDLPTGTVTAIVGPNGCGESTLLFVLYRARHPASGTAEVLGRYLSTLSLRESARLIAALHQEEHPELDFTVAEIASIQPLTPALRLAGVEHIADRGVLGLSGSERQRTLIRPDAGAEHPGASAGRAD</sequence>
<protein>
    <submittedName>
        <fullName evidence="11">Hemin import ATP-binding protein HmuV</fullName>
        <ecNumber evidence="11">3.6.3.-</ecNumber>
    </submittedName>
</protein>
<dbReference type="EC" id="3.6.3.-" evidence="11"/>
<comment type="subcellular location">
    <subcellularLocation>
        <location evidence="1">Cell membrane</location>
        <topology evidence="1">Multi-pass membrane protein</topology>
    </subcellularLocation>
</comment>
<keyword evidence="4" id="KW-1003">Cell membrane</keyword>
<dbReference type="Pfam" id="PF00005">
    <property type="entry name" value="ABC_tran"/>
    <property type="match status" value="1"/>
</dbReference>
<comment type="similarity">
    <text evidence="2">Belongs to the binding-protein-dependent transport system permease family. FecCD subfamily.</text>
</comment>
<keyword evidence="5 9" id="KW-0812">Transmembrane</keyword>
<name>A0A0Q0Z8G0_9CORY</name>
<keyword evidence="11" id="KW-0547">Nucleotide-binding</keyword>
<evidence type="ECO:0000256" key="5">
    <source>
        <dbReference type="ARBA" id="ARBA00022692"/>
    </source>
</evidence>
<keyword evidence="11" id="KW-0378">Hydrolase</keyword>
<feature type="transmembrane region" description="Helical" evidence="9">
    <location>
        <begin position="49"/>
        <end position="69"/>
    </location>
</feature>
<feature type="transmembrane region" description="Helical" evidence="9">
    <location>
        <begin position="12"/>
        <end position="37"/>
    </location>
</feature>
<evidence type="ECO:0000256" key="9">
    <source>
        <dbReference type="SAM" id="Phobius"/>
    </source>
</evidence>
<accession>A0A0Q0Z8G0</accession>
<keyword evidence="11" id="KW-0067">ATP-binding</keyword>
<dbReference type="GO" id="GO:0022857">
    <property type="term" value="F:transmembrane transporter activity"/>
    <property type="evidence" value="ECO:0007669"/>
    <property type="project" value="InterPro"/>
</dbReference>
<evidence type="ECO:0000256" key="8">
    <source>
        <dbReference type="SAM" id="MobiDB-lite"/>
    </source>
</evidence>
<evidence type="ECO:0000259" key="10">
    <source>
        <dbReference type="Pfam" id="PF00005"/>
    </source>
</evidence>
<proteinExistence type="inferred from homology"/>
<dbReference type="STRING" id="1544413.Clow_01624"/>
<dbReference type="SUPFAM" id="SSF52540">
    <property type="entry name" value="P-loop containing nucleoside triphosphate hydrolases"/>
    <property type="match status" value="1"/>
</dbReference>
<dbReference type="GO" id="GO:0005524">
    <property type="term" value="F:ATP binding"/>
    <property type="evidence" value="ECO:0007669"/>
    <property type="project" value="UniProtKB-KW"/>
</dbReference>
<evidence type="ECO:0000256" key="7">
    <source>
        <dbReference type="ARBA" id="ARBA00023136"/>
    </source>
</evidence>
<dbReference type="EMBL" id="LKEV01000005">
    <property type="protein sequence ID" value="KQB85884.1"/>
    <property type="molecule type" value="Genomic_DNA"/>
</dbReference>
<evidence type="ECO:0000313" key="11">
    <source>
        <dbReference type="EMBL" id="KQB85884.1"/>
    </source>
</evidence>
<dbReference type="Proteomes" id="UP000050488">
    <property type="component" value="Unassembled WGS sequence"/>
</dbReference>
<dbReference type="GO" id="GO:0005886">
    <property type="term" value="C:plasma membrane"/>
    <property type="evidence" value="ECO:0007669"/>
    <property type="project" value="UniProtKB-SubCell"/>
</dbReference>
<dbReference type="InterPro" id="IPR027417">
    <property type="entry name" value="P-loop_NTPase"/>
</dbReference>
<comment type="caution">
    <text evidence="11">The sequence shown here is derived from an EMBL/GenBank/DDBJ whole genome shotgun (WGS) entry which is preliminary data.</text>
</comment>
<keyword evidence="3" id="KW-0813">Transport</keyword>
<evidence type="ECO:0000256" key="6">
    <source>
        <dbReference type="ARBA" id="ARBA00022989"/>
    </source>
</evidence>
<dbReference type="PANTHER" id="PTHR42794:SF2">
    <property type="entry name" value="ABC TRANSPORTER ATP-BINDING PROTEIN"/>
    <property type="match status" value="1"/>
</dbReference>
<dbReference type="InterPro" id="IPR003439">
    <property type="entry name" value="ABC_transporter-like_ATP-bd"/>
</dbReference>
<dbReference type="InterPro" id="IPR037294">
    <property type="entry name" value="ABC_BtuC-like"/>
</dbReference>
<dbReference type="Gene3D" id="3.40.50.300">
    <property type="entry name" value="P-loop containing nucleotide triphosphate hydrolases"/>
    <property type="match status" value="1"/>
</dbReference>
<reference evidence="11 12" key="1">
    <citation type="submission" date="2015-10" db="EMBL/GenBank/DDBJ databases">
        <title>Corynebacteirum lowii and Corynebacterium oculi species nova, derived from human clinical disease and and emended description of Corynebacterium mastiditis.</title>
        <authorList>
            <person name="Bernard K."/>
            <person name="Pacheco A.L."/>
            <person name="Mcdougall C."/>
            <person name="Burtx T."/>
            <person name="Weibe D."/>
            <person name="Tyler S."/>
            <person name="Olson A.B."/>
            <person name="Cnockaert M."/>
            <person name="Eguchi H."/>
            <person name="Kuwahara T."/>
            <person name="Nakayama-Imaohji H."/>
            <person name="Boudewijins M."/>
            <person name="Van Hoecke F."/>
            <person name="Bernier A.-M."/>
            <person name="Vandamme P."/>
        </authorList>
    </citation>
    <scope>NUCLEOTIDE SEQUENCE [LARGE SCALE GENOMIC DNA]</scope>
    <source>
        <strain evidence="11 12">NML 130206</strain>
    </source>
</reference>
<dbReference type="PANTHER" id="PTHR42794">
    <property type="entry name" value="HEMIN IMPORT ATP-BINDING PROTEIN HMUV"/>
    <property type="match status" value="1"/>
</dbReference>
<dbReference type="Pfam" id="PF01032">
    <property type="entry name" value="FecCD"/>
    <property type="match status" value="1"/>
</dbReference>
<dbReference type="GO" id="GO:0016887">
    <property type="term" value="F:ATP hydrolysis activity"/>
    <property type="evidence" value="ECO:0007669"/>
    <property type="project" value="InterPro"/>
</dbReference>
<evidence type="ECO:0000256" key="2">
    <source>
        <dbReference type="ARBA" id="ARBA00007935"/>
    </source>
</evidence>
<feature type="domain" description="ABC transporter" evidence="10">
    <location>
        <begin position="132"/>
        <end position="244"/>
    </location>
</feature>